<proteinExistence type="predicted"/>
<protein>
    <submittedName>
        <fullName evidence="1">Uncharacterized protein</fullName>
    </submittedName>
</protein>
<dbReference type="Proteomes" id="UP000557872">
    <property type="component" value="Unassembled WGS sequence"/>
</dbReference>
<evidence type="ECO:0000313" key="1">
    <source>
        <dbReference type="EMBL" id="NWK54472.1"/>
    </source>
</evidence>
<organism evidence="1 2">
    <name type="scientific">Oceaniferula marina</name>
    <dbReference type="NCBI Taxonomy" id="2748318"/>
    <lineage>
        <taxon>Bacteria</taxon>
        <taxon>Pseudomonadati</taxon>
        <taxon>Verrucomicrobiota</taxon>
        <taxon>Verrucomicrobiia</taxon>
        <taxon>Verrucomicrobiales</taxon>
        <taxon>Verrucomicrobiaceae</taxon>
        <taxon>Oceaniferula</taxon>
    </lineage>
</organism>
<dbReference type="EMBL" id="JACBAZ010000001">
    <property type="protein sequence ID" value="NWK54472.1"/>
    <property type="molecule type" value="Genomic_DNA"/>
</dbReference>
<reference evidence="1 2" key="1">
    <citation type="submission" date="2020-07" db="EMBL/GenBank/DDBJ databases">
        <title>Roseicoccus Jingziensis gen. nov., sp. nov., isolated from coastal seawater.</title>
        <authorList>
            <person name="Feng X."/>
        </authorList>
    </citation>
    <scope>NUCLEOTIDE SEQUENCE [LARGE SCALE GENOMIC DNA]</scope>
    <source>
        <strain evidence="1 2">N1E253</strain>
    </source>
</reference>
<dbReference type="RefSeq" id="WP_178930997.1">
    <property type="nucleotide sequence ID" value="NZ_JACBAZ010000001.1"/>
</dbReference>
<accession>A0A851GC22</accession>
<keyword evidence="2" id="KW-1185">Reference proteome</keyword>
<evidence type="ECO:0000313" key="2">
    <source>
        <dbReference type="Proteomes" id="UP000557872"/>
    </source>
</evidence>
<comment type="caution">
    <text evidence="1">The sequence shown here is derived from an EMBL/GenBank/DDBJ whole genome shotgun (WGS) entry which is preliminary data.</text>
</comment>
<sequence length="303" mass="33759">MKKPLMRGCLYPMLVVMIWSNFDTVRAQQKQKKEEDKSTVNLRLLPIGARRTAVFTKSKKAYKIRIDNPEGGSIEQIIPAGVPIEVKGKEHEYVPLGLFIKNRNRKTGEMLSRMSVGLNSLSPPCRISQRDTVVFYKRKLVSSVDGGAEFKLVPYAKSGLPPETDDVLVAIVKNVRSKEGWAKPMVRSINVEAEVFPAGACLFFNASPFSVDFAALGVSKMTIKPYQHVYIKGLKVDAYGATPYRAVMNMGQKKENLADGALRQNGTSRHYLVSFVDPRKGVVRRGDLVSISEKTPVQQEPVE</sequence>
<name>A0A851GC22_9BACT</name>
<dbReference type="AlphaFoldDB" id="A0A851GC22"/>
<gene>
    <name evidence="1" type="ORF">HW115_02540</name>
</gene>